<feature type="domain" description="DAAF9" evidence="4">
    <location>
        <begin position="742"/>
        <end position="951"/>
    </location>
</feature>
<feature type="domain" description="DAAF9 N-terminal" evidence="1">
    <location>
        <begin position="5"/>
        <end position="208"/>
    </location>
</feature>
<keyword evidence="7" id="KW-1185">Reference proteome</keyword>
<dbReference type="InterPro" id="IPR058844">
    <property type="entry name" value="PB_DAAF9"/>
</dbReference>
<protein>
    <submittedName>
        <fullName evidence="6">Dynein axonemal assembly factor 9</fullName>
    </submittedName>
</protein>
<dbReference type="GeneID" id="114651631"/>
<feature type="domain" description="DAAF9 CobW C-like" evidence="2">
    <location>
        <begin position="966"/>
        <end position="1033"/>
    </location>
</feature>
<reference evidence="6" key="3">
    <citation type="submission" date="2025-09" db="UniProtKB">
        <authorList>
            <consortium name="Ensembl"/>
        </authorList>
    </citation>
    <scope>IDENTIFICATION</scope>
</reference>
<dbReference type="PANTHER" id="PTHR33664">
    <property type="entry name" value="RCG26366"/>
    <property type="match status" value="1"/>
</dbReference>
<accession>A0A8C4RPR7</accession>
<dbReference type="InterPro" id="IPR040342">
    <property type="entry name" value="DNAAF9"/>
</dbReference>
<gene>
    <name evidence="6" type="primary">DNAAF9</name>
    <name evidence="6" type="synonym">dnaaf9</name>
</gene>
<proteinExistence type="predicted"/>
<reference evidence="6" key="1">
    <citation type="submission" date="2021-06" db="EMBL/GenBank/DDBJ databases">
        <authorList>
            <consortium name="Wellcome Sanger Institute Data Sharing"/>
        </authorList>
    </citation>
    <scope>NUCLEOTIDE SEQUENCE [LARGE SCALE GENOMIC DNA]</scope>
</reference>
<evidence type="ECO:0000313" key="7">
    <source>
        <dbReference type="Proteomes" id="UP000694620"/>
    </source>
</evidence>
<evidence type="ECO:0000259" key="4">
    <source>
        <dbReference type="Pfam" id="PF25204"/>
    </source>
</evidence>
<dbReference type="Proteomes" id="UP000694620">
    <property type="component" value="Chromosome 5"/>
</dbReference>
<dbReference type="GeneTree" id="ENSGT00390000003692"/>
<evidence type="ECO:0000313" key="6">
    <source>
        <dbReference type="Ensembl" id="ENSECRP00000005788.1"/>
    </source>
</evidence>
<dbReference type="InterPro" id="IPR056498">
    <property type="entry name" value="DAAF9_N"/>
</dbReference>
<organism evidence="6 7">
    <name type="scientific">Erpetoichthys calabaricus</name>
    <name type="common">Rope fish</name>
    <name type="synonym">Calamoichthys calabaricus</name>
    <dbReference type="NCBI Taxonomy" id="27687"/>
    <lineage>
        <taxon>Eukaryota</taxon>
        <taxon>Metazoa</taxon>
        <taxon>Chordata</taxon>
        <taxon>Craniata</taxon>
        <taxon>Vertebrata</taxon>
        <taxon>Euteleostomi</taxon>
        <taxon>Actinopterygii</taxon>
        <taxon>Polypteriformes</taxon>
        <taxon>Polypteridae</taxon>
        <taxon>Erpetoichthys</taxon>
    </lineage>
</organism>
<feature type="domain" description="DAAF9 PH" evidence="5">
    <location>
        <begin position="505"/>
        <end position="715"/>
    </location>
</feature>
<evidence type="ECO:0000259" key="3">
    <source>
        <dbReference type="Pfam" id="PF25203"/>
    </source>
</evidence>
<dbReference type="Pfam" id="PF23281">
    <property type="entry name" value="DAAF9_N"/>
    <property type="match status" value="1"/>
</dbReference>
<evidence type="ECO:0000259" key="1">
    <source>
        <dbReference type="Pfam" id="PF23281"/>
    </source>
</evidence>
<dbReference type="Pfam" id="PF25203">
    <property type="entry name" value="PB_DAAF9"/>
    <property type="match status" value="1"/>
</dbReference>
<name>A0A8C4RPR7_ERPCA</name>
<dbReference type="AlphaFoldDB" id="A0A8C4RPR7"/>
<dbReference type="Pfam" id="PF26246">
    <property type="entry name" value="PH_DAAF9"/>
    <property type="match status" value="1"/>
</dbReference>
<feature type="domain" description="DAAF9 pita-bread-like" evidence="3">
    <location>
        <begin position="211"/>
        <end position="489"/>
    </location>
</feature>
<dbReference type="OrthoDB" id="72033at2759"/>
<dbReference type="CDD" id="cd22936">
    <property type="entry name" value="shulin_C20orf194-like"/>
    <property type="match status" value="1"/>
</dbReference>
<dbReference type="InterPro" id="IPR057478">
    <property type="entry name" value="DAAF9_2"/>
</dbReference>
<dbReference type="Pfam" id="PF23319">
    <property type="entry name" value="CobW_C_DAAF9"/>
    <property type="match status" value="1"/>
</dbReference>
<dbReference type="InterPro" id="IPR056414">
    <property type="entry name" value="DAAF9_CobW_C"/>
</dbReference>
<sequence length="1165" mass="131595">MASVRLRSSRGRPLNHAVSCSRLRRIQSILCSENKTKPDGILCILGIDSRYNEGCSELANYLLFGLYSEKSIDLERCEFPEEVLDDVILLIKSDRVHLYCNPVNYNYLLPYVSHWRNLCFHCMTEAEYEDEEAAEEFKISSFVDMVQDCSRIGVPYSSQGHCQKFDMFVVEKWPIIQAFALDGIGGGGFFTMKHKLIDVSEKLWEIYNIMDTVALENLLKEDLPIYEKQWNGLYSCFDVESNSSILEVSEAQAVEPFRSYFTHGLISSHITDSSKSRQPFVLFGSHSSRNDLNCYSCTFPSEGYQVRNTGSRGTAAKHMLAHCVMPKGPLGCARTCFFGTTHTPYLGNDNGKHKKTDLILLCQIYEAIVQSVIAAIKCFSCTFSGNKAKDMAEQTFRASLESYGLPQYKNELGSKTVFFIEAMDNEGRVVSLESDGSQYLVKMAFMMVYDIPDAFGEILGSLVFSESFLESCLSVNELDGSISTESSYTILTASIPRFVSWMAEDGDIQLSEKAQQLLKGENEEDECYLGRSLSVGESALIYSSSLLSSLEEGKISFFSKGILFVSSHFGSITLPMSLLNNLTFYDGGSSNAIAVLFIEYKSCFRPHLPFQLHCASNSVAIALLPKSKCYKAFYSEVLPSLKKQNRGSGVFLKTVLREQLTEDYRFMHSVLQKHYENNSIPISDSRFQSKSGLTILPSIETFLSHFALSSSVGHEPVKNSHLAALLHPLQTTVLKEDEKMVISIITGLPGSHKDNLCNFLVNFNKEHGRWVVYRQALESCDNFNVANFQRYLSSVLESQRGRGARHSAFIRKKVRLLIVTPGYTDAIDVIQAFQSHPDPDVHAAYAVGCVTACVDPLTAYMEHRFLFPKFLEQCCQGLVSAVVFTSLSSDQRHPLLLQIQHLIRTSNPQAAFILAEKGAVTRNEDVDLILSESSFSDPELLKCRYLLYPGWCNGNFKSGRVFPLISQVCIRFNRPLEKPSFMARCKAIKSSLKTSPFFGNVYNIRGRVRFSDCDKLMEVNHNTLTNNLSLVCVQEGPSPPSGKLEGRKESPECFVIFDGCCLNEDTLKDWLRQGAKQKPLKKALKRHETLTLQEIKMIHVKRHLDPLPNGYYYNGTQFVNFFGEKMDYHPLMEQFIDEYVMQANLEIERYNQEVDQQNYVDLFDP</sequence>
<dbReference type="InterPro" id="IPR058843">
    <property type="entry name" value="PH_DAAF9"/>
</dbReference>
<evidence type="ECO:0000259" key="5">
    <source>
        <dbReference type="Pfam" id="PF26246"/>
    </source>
</evidence>
<dbReference type="RefSeq" id="XP_028657287.1">
    <property type="nucleotide sequence ID" value="XM_028801454.2"/>
</dbReference>
<dbReference type="Pfam" id="PF25204">
    <property type="entry name" value="DAAF9_2"/>
    <property type="match status" value="1"/>
</dbReference>
<dbReference type="Ensembl" id="ENSECRT00000005886.1">
    <property type="protein sequence ID" value="ENSECRP00000005788.1"/>
    <property type="gene ID" value="ENSECRG00000003869.1"/>
</dbReference>
<dbReference type="PANTHER" id="PTHR33664:SF1">
    <property type="entry name" value="DYNEIN AXONEMAL ASSEMBLY FACTOR 9"/>
    <property type="match status" value="1"/>
</dbReference>
<evidence type="ECO:0000259" key="2">
    <source>
        <dbReference type="Pfam" id="PF23319"/>
    </source>
</evidence>
<reference evidence="6" key="2">
    <citation type="submission" date="2025-08" db="UniProtKB">
        <authorList>
            <consortium name="Ensembl"/>
        </authorList>
    </citation>
    <scope>IDENTIFICATION</scope>
</reference>